<dbReference type="EMBL" id="CP012159">
    <property type="protein sequence ID" value="AKT37107.1"/>
    <property type="molecule type" value="Genomic_DNA"/>
</dbReference>
<evidence type="ECO:0000256" key="1">
    <source>
        <dbReference type="SAM" id="MobiDB-lite"/>
    </source>
</evidence>
<feature type="domain" description="CAAX prenyl protease 2/Lysostaphin resistance protein A-like" evidence="3">
    <location>
        <begin position="159"/>
        <end position="254"/>
    </location>
</feature>
<feature type="transmembrane region" description="Helical" evidence="2">
    <location>
        <begin position="152"/>
        <end position="168"/>
    </location>
</feature>
<accession>A0A0K1E8W3</accession>
<evidence type="ECO:0000259" key="3">
    <source>
        <dbReference type="Pfam" id="PF02517"/>
    </source>
</evidence>
<feature type="compositionally biased region" description="Basic and acidic residues" evidence="1">
    <location>
        <begin position="19"/>
        <end position="31"/>
    </location>
</feature>
<feature type="transmembrane region" description="Helical" evidence="2">
    <location>
        <begin position="219"/>
        <end position="236"/>
    </location>
</feature>
<sequence>MSADAPRDSVPSTDAAEPEETRASLDGRFTDPRQPPPTSPRQAILIAASVTLVTALGVAWAFSPSRAGVTDLLSALAAVYIPGVALTALWLRRRGELRFALVPRGGDLALGALIAAVLYGTAMGASLLITPHGSPQEAWILRLYLHLGGPDVSDRMILGGVVFAIAALEEIVWRGLAMRALSGAFGAVPALLVSTALYGAAHLPTLFLLADPQAGPNPLLVAAALGCGLVWGRLVLLKHERLAPAVFAHAFFSWAVASFPLWRP</sequence>
<keyword evidence="2" id="KW-0472">Membrane</keyword>
<dbReference type="Proteomes" id="UP000067626">
    <property type="component" value="Chromosome"/>
</dbReference>
<feature type="region of interest" description="Disordered" evidence="1">
    <location>
        <begin position="1"/>
        <end position="40"/>
    </location>
</feature>
<protein>
    <recommendedName>
        <fullName evidence="3">CAAX prenyl protease 2/Lysostaphin resistance protein A-like domain-containing protein</fullName>
    </recommendedName>
</protein>
<dbReference type="InterPro" id="IPR003675">
    <property type="entry name" value="Rce1/LyrA-like_dom"/>
</dbReference>
<name>A0A0K1E8W3_CHOCO</name>
<keyword evidence="2" id="KW-1133">Transmembrane helix</keyword>
<evidence type="ECO:0000313" key="5">
    <source>
        <dbReference type="Proteomes" id="UP000067626"/>
    </source>
</evidence>
<gene>
    <name evidence="4" type="ORF">CMC5_012350</name>
</gene>
<feature type="transmembrane region" description="Helical" evidence="2">
    <location>
        <begin position="69"/>
        <end position="91"/>
    </location>
</feature>
<dbReference type="Pfam" id="PF02517">
    <property type="entry name" value="Rce1-like"/>
    <property type="match status" value="1"/>
</dbReference>
<dbReference type="STRING" id="52.CMC5_012350"/>
<reference evidence="4 5" key="1">
    <citation type="submission" date="2015-07" db="EMBL/GenBank/DDBJ databases">
        <title>Genome analysis of myxobacterium Chondromyces crocatus Cm c5 reveals a high potential for natural compound synthesis and the genetic basis for the loss of fruiting body formation.</title>
        <authorList>
            <person name="Zaburannyi N."/>
            <person name="Bunk B."/>
            <person name="Maier J."/>
            <person name="Overmann J."/>
            <person name="Mueller R."/>
        </authorList>
    </citation>
    <scope>NUCLEOTIDE SEQUENCE [LARGE SCALE GENOMIC DNA]</scope>
    <source>
        <strain evidence="4 5">Cm c5</strain>
    </source>
</reference>
<evidence type="ECO:0000256" key="2">
    <source>
        <dbReference type="SAM" id="Phobius"/>
    </source>
</evidence>
<dbReference type="GO" id="GO:0080120">
    <property type="term" value="P:CAAX-box protein maturation"/>
    <property type="evidence" value="ECO:0007669"/>
    <property type="project" value="UniProtKB-ARBA"/>
</dbReference>
<dbReference type="KEGG" id="ccro:CMC5_012350"/>
<evidence type="ECO:0000313" key="4">
    <source>
        <dbReference type="EMBL" id="AKT37107.1"/>
    </source>
</evidence>
<dbReference type="OrthoDB" id="5521591at2"/>
<feature type="transmembrane region" description="Helical" evidence="2">
    <location>
        <begin position="243"/>
        <end position="262"/>
    </location>
</feature>
<dbReference type="RefSeq" id="WP_082362276.1">
    <property type="nucleotide sequence ID" value="NZ_CP012159.1"/>
</dbReference>
<keyword evidence="5" id="KW-1185">Reference proteome</keyword>
<proteinExistence type="predicted"/>
<dbReference type="AlphaFoldDB" id="A0A0K1E8W3"/>
<feature type="transmembrane region" description="Helical" evidence="2">
    <location>
        <begin position="180"/>
        <end position="199"/>
    </location>
</feature>
<feature type="transmembrane region" description="Helical" evidence="2">
    <location>
        <begin position="43"/>
        <end position="63"/>
    </location>
</feature>
<feature type="transmembrane region" description="Helical" evidence="2">
    <location>
        <begin position="112"/>
        <end position="132"/>
    </location>
</feature>
<organism evidence="4 5">
    <name type="scientific">Chondromyces crocatus</name>
    <dbReference type="NCBI Taxonomy" id="52"/>
    <lineage>
        <taxon>Bacteria</taxon>
        <taxon>Pseudomonadati</taxon>
        <taxon>Myxococcota</taxon>
        <taxon>Polyangia</taxon>
        <taxon>Polyangiales</taxon>
        <taxon>Polyangiaceae</taxon>
        <taxon>Chondromyces</taxon>
    </lineage>
</organism>
<dbReference type="GO" id="GO:0004175">
    <property type="term" value="F:endopeptidase activity"/>
    <property type="evidence" value="ECO:0007669"/>
    <property type="project" value="UniProtKB-ARBA"/>
</dbReference>
<keyword evidence="2" id="KW-0812">Transmembrane</keyword>